<proteinExistence type="predicted"/>
<gene>
    <name evidence="1" type="primary">85</name>
    <name evidence="1" type="ORF">SHEEN_85</name>
</gene>
<dbReference type="EMBL" id="KP273225">
    <property type="protein sequence ID" value="AJD82503.1"/>
    <property type="molecule type" value="Genomic_DNA"/>
</dbReference>
<evidence type="ECO:0000313" key="2">
    <source>
        <dbReference type="Proteomes" id="UP000031723"/>
    </source>
</evidence>
<reference evidence="1 2" key="1">
    <citation type="submission" date="2014-12" db="EMBL/GenBank/DDBJ databases">
        <authorList>
            <person name="Cote D."/>
            <person name="Daigle Z."/>
            <person name="Borges K.M."/>
            <person name="Adams S.D."/>
            <person name="Alvey R.M."/>
            <person name="Barekzi N."/>
            <person name="Beal Z.N."/>
            <person name="Briggs L.A."/>
            <person name="Brown T."/>
            <person name="Coomans R.J."/>
            <person name="D'Elia T."/>
            <person name="Doss J.H."/>
            <person name="Ellsworth J.A."/>
            <person name="Ettinger W.F."/>
            <person name="Fox D.J."/>
            <person name="Gauthier D.T."/>
            <person name="Andriolo J.M."/>
            <person name="Grubb S."/>
            <person name="Gugssa A.H."/>
            <person name="Hauser C.R."/>
            <person name="Hull A.K."/>
            <person name="Jackson N."/>
            <person name="Kart M.U."/>
            <person name="Korey C.A."/>
            <person name="Makemson J."/>
            <person name="McKinney A.L."/>
            <person name="Nelson P.R."/>
            <person name="Newman R.H."/>
            <person name="Powell G."/>
            <person name="Rodriguez-Lanetty M."/>
            <person name="Royer D."/>
            <person name="Sabila M.H."/>
            <person name="Sadana R."/>
            <person name="Saha S."/>
            <person name="Sangster N."/>
            <person name="Slowan-Pomeroy T."/>
            <person name="Urbinati C.R."/>
            <person name="Ward R.E."/>
            <person name="Warner M."/>
            <person name="Williamson B."/>
            <person name="Biederman B."/>
            <person name="Cresawn S.G."/>
            <person name="Bowman C.A."/>
            <person name="Russell D.A."/>
            <person name="Pope W.H."/>
            <person name="Jacobs-Sera D."/>
            <person name="Hendrix R.W."/>
            <person name="Hatfull G.H."/>
        </authorList>
    </citation>
    <scope>NUCLEOTIDE SEQUENCE [LARGE SCALE GENOMIC DNA]</scope>
</reference>
<accession>A0A0B5A0Y9</accession>
<protein>
    <recommendedName>
        <fullName evidence="3">Glycosylase</fullName>
    </recommendedName>
</protein>
<organism evidence="1 2">
    <name type="scientific">Mycobacterium phage Sheen</name>
    <dbReference type="NCBI Taxonomy" id="1589274"/>
    <lineage>
        <taxon>Viruses</taxon>
        <taxon>Duplodnaviria</taxon>
        <taxon>Heunggongvirae</taxon>
        <taxon>Uroviricota</taxon>
        <taxon>Caudoviricetes</taxon>
        <taxon>Sheenvirus</taxon>
        <taxon>Sheenvirus Sheen</taxon>
    </lineage>
</organism>
<dbReference type="OrthoDB" id="9579at10239"/>
<dbReference type="InterPro" id="IPR055602">
    <property type="entry name" value="DUF7178"/>
</dbReference>
<dbReference type="Pfam" id="PF23802">
    <property type="entry name" value="DUF7178"/>
    <property type="match status" value="1"/>
</dbReference>
<dbReference type="RefSeq" id="YP_009209122.1">
    <property type="nucleotide sequence ID" value="NC_028914.1"/>
</dbReference>
<dbReference type="KEGG" id="vg:26635464"/>
<dbReference type="GeneID" id="26635464"/>
<name>A0A0B5A0Y9_9CAUD</name>
<keyword evidence="2" id="KW-1185">Reference proteome</keyword>
<evidence type="ECO:0000313" key="1">
    <source>
        <dbReference type="EMBL" id="AJD82503.1"/>
    </source>
</evidence>
<dbReference type="Proteomes" id="UP000031723">
    <property type="component" value="Segment"/>
</dbReference>
<evidence type="ECO:0008006" key="3">
    <source>
        <dbReference type="Google" id="ProtNLM"/>
    </source>
</evidence>
<sequence>MTRKQLSHDDVLRTKAGVTTRTVVDRIMRVFARATEADILAGKAWYHEAQGVARELADNADISVTAAAAVIAHLSPRCPWERNIAMARELVYTGDTRGLRGNIDKARRAMVADDPWSTFGNGPKTRAFAANILGDEHAVTVDVWAARIAGITEDQLGLVGVYEAVAHAYRLAAKRVGITPAQMQAITWVVIRGSAN</sequence>